<accession>A0A8H9KSR2</accession>
<evidence type="ECO:0000313" key="3">
    <source>
        <dbReference type="Proteomes" id="UP000628079"/>
    </source>
</evidence>
<reference evidence="2" key="1">
    <citation type="journal article" date="2014" name="Int. J. Syst. Evol. Microbiol.">
        <title>Complete genome sequence of Corynebacterium casei LMG S-19264T (=DSM 44701T), isolated from a smear-ripened cheese.</title>
        <authorList>
            <consortium name="US DOE Joint Genome Institute (JGI-PGF)"/>
            <person name="Walter F."/>
            <person name="Albersmeier A."/>
            <person name="Kalinowski J."/>
            <person name="Ruckert C."/>
        </authorList>
    </citation>
    <scope>NUCLEOTIDE SEQUENCE</scope>
    <source>
        <strain evidence="2">CGMCC 1.10749</strain>
    </source>
</reference>
<dbReference type="Proteomes" id="UP000628079">
    <property type="component" value="Unassembled WGS sequence"/>
</dbReference>
<feature type="chain" id="PRO_5034688786" description="Lipoprotein" evidence="1">
    <location>
        <begin position="26"/>
        <end position="133"/>
    </location>
</feature>
<proteinExistence type="predicted"/>
<evidence type="ECO:0000313" key="2">
    <source>
        <dbReference type="EMBL" id="GGB80264.1"/>
    </source>
</evidence>
<organism evidence="2 3">
    <name type="scientific">Knoellia flava</name>
    <dbReference type="NCBI Taxonomy" id="913969"/>
    <lineage>
        <taxon>Bacteria</taxon>
        <taxon>Bacillati</taxon>
        <taxon>Actinomycetota</taxon>
        <taxon>Actinomycetes</taxon>
        <taxon>Micrococcales</taxon>
        <taxon>Intrasporangiaceae</taxon>
        <taxon>Knoellia</taxon>
    </lineage>
</organism>
<dbReference type="EMBL" id="BMEA01000002">
    <property type="protein sequence ID" value="GGB80264.1"/>
    <property type="molecule type" value="Genomic_DNA"/>
</dbReference>
<reference evidence="2" key="2">
    <citation type="submission" date="2020-09" db="EMBL/GenBank/DDBJ databases">
        <authorList>
            <person name="Sun Q."/>
            <person name="Zhou Y."/>
        </authorList>
    </citation>
    <scope>NUCLEOTIDE SEQUENCE</scope>
    <source>
        <strain evidence="2">CGMCC 1.10749</strain>
    </source>
</reference>
<dbReference type="AlphaFoldDB" id="A0A8H9KSR2"/>
<protein>
    <recommendedName>
        <fullName evidence="4">Lipoprotein</fullName>
    </recommendedName>
</protein>
<comment type="caution">
    <text evidence="2">The sequence shown here is derived from an EMBL/GenBank/DDBJ whole genome shotgun (WGS) entry which is preliminary data.</text>
</comment>
<gene>
    <name evidence="2" type="ORF">GCM10011314_19860</name>
</gene>
<sequence>MPCLAVAGATTLALLLAGCAGRGSAENEPVADTATRFLASVTSAPDQGCDLLAPATLEEVEADGEQCADVLPEAAGGEQSGEPTVDVYGRDAMVRWGEQVIFLARFDDGWRVTAAGCEPTGKDLPYDCEVEGP</sequence>
<feature type="signal peptide" evidence="1">
    <location>
        <begin position="1"/>
        <end position="25"/>
    </location>
</feature>
<evidence type="ECO:0000256" key="1">
    <source>
        <dbReference type="SAM" id="SignalP"/>
    </source>
</evidence>
<keyword evidence="1" id="KW-0732">Signal</keyword>
<evidence type="ECO:0008006" key="4">
    <source>
        <dbReference type="Google" id="ProtNLM"/>
    </source>
</evidence>
<name>A0A8H9KSR2_9MICO</name>